<keyword evidence="1" id="KW-1133">Transmembrane helix</keyword>
<name>A0A4R6Y9V7_9BURK</name>
<sequence length="257" mass="27980">MKTKYKRIAITLGVAICSSIILNGCASYINAGCRINILGGTGSSSCDGFTDTSFKTVQGELLFSDKLLALSIPSEAQLAVWQTQGLQSQHFKEKPMLLLGQSHSYLLDKGGDALFRLAQGFKKNANLDPKSLRIMSNESRVIAKDNMLHGEMVFEYKIKNQEEARTIIDLGFTPAQNNRYVINIEVLALLIPAVDTSAYVADGFAQQRSLNVYAPDSQKTYETPRWGNIALAPFALAVDIALSPIFLLGAAGIVLSN</sequence>
<evidence type="ECO:0000256" key="1">
    <source>
        <dbReference type="SAM" id="Phobius"/>
    </source>
</evidence>
<reference evidence="2 3" key="1">
    <citation type="submission" date="2019-03" db="EMBL/GenBank/DDBJ databases">
        <title>Genomic Encyclopedia of Type Strains, Phase IV (KMG-IV): sequencing the most valuable type-strain genomes for metagenomic binning, comparative biology and taxonomic classification.</title>
        <authorList>
            <person name="Goeker M."/>
        </authorList>
    </citation>
    <scope>NUCLEOTIDE SEQUENCE [LARGE SCALE GENOMIC DNA]</scope>
    <source>
        <strain evidence="2 3">DSM 102852</strain>
    </source>
</reference>
<comment type="caution">
    <text evidence="2">The sequence shown here is derived from an EMBL/GenBank/DDBJ whole genome shotgun (WGS) entry which is preliminary data.</text>
</comment>
<evidence type="ECO:0000313" key="2">
    <source>
        <dbReference type="EMBL" id="TDR32302.1"/>
    </source>
</evidence>
<organism evidence="2 3">
    <name type="scientific">Hydromonas duriensis</name>
    <dbReference type="NCBI Taxonomy" id="1527608"/>
    <lineage>
        <taxon>Bacteria</taxon>
        <taxon>Pseudomonadati</taxon>
        <taxon>Pseudomonadota</taxon>
        <taxon>Betaproteobacteria</taxon>
        <taxon>Burkholderiales</taxon>
        <taxon>Burkholderiaceae</taxon>
        <taxon>Hydromonas</taxon>
    </lineage>
</organism>
<proteinExistence type="predicted"/>
<gene>
    <name evidence="2" type="ORF">DFR44_10416</name>
</gene>
<feature type="transmembrane region" description="Helical" evidence="1">
    <location>
        <begin position="229"/>
        <end position="255"/>
    </location>
</feature>
<keyword evidence="1" id="KW-0812">Transmembrane</keyword>
<protein>
    <submittedName>
        <fullName evidence="2">Uncharacterized protein</fullName>
    </submittedName>
</protein>
<evidence type="ECO:0000313" key="3">
    <source>
        <dbReference type="Proteomes" id="UP000294480"/>
    </source>
</evidence>
<dbReference type="AlphaFoldDB" id="A0A4R6Y9V7"/>
<dbReference type="RefSeq" id="WP_133619170.1">
    <property type="nucleotide sequence ID" value="NZ_SNZE01000004.1"/>
</dbReference>
<keyword evidence="1" id="KW-0472">Membrane</keyword>
<dbReference type="EMBL" id="SNZE01000004">
    <property type="protein sequence ID" value="TDR32302.1"/>
    <property type="molecule type" value="Genomic_DNA"/>
</dbReference>
<accession>A0A4R6Y9V7</accession>
<keyword evidence="3" id="KW-1185">Reference proteome</keyword>
<dbReference type="Proteomes" id="UP000294480">
    <property type="component" value="Unassembled WGS sequence"/>
</dbReference>